<dbReference type="GO" id="GO:0050821">
    <property type="term" value="P:protein stabilization"/>
    <property type="evidence" value="ECO:0007669"/>
    <property type="project" value="TreeGrafter"/>
</dbReference>
<evidence type="ECO:0000256" key="4">
    <source>
        <dbReference type="SAM" id="SignalP"/>
    </source>
</evidence>
<dbReference type="PIRSF" id="PIRSF002094">
    <property type="entry name" value="OMP26_Skp"/>
    <property type="match status" value="1"/>
</dbReference>
<dbReference type="InterPro" id="IPR024930">
    <property type="entry name" value="Skp_dom_sf"/>
</dbReference>
<dbReference type="SMART" id="SM00935">
    <property type="entry name" value="OmpH"/>
    <property type="match status" value="1"/>
</dbReference>
<dbReference type="SUPFAM" id="SSF111384">
    <property type="entry name" value="OmpH-like"/>
    <property type="match status" value="1"/>
</dbReference>
<evidence type="ECO:0000313" key="6">
    <source>
        <dbReference type="Proteomes" id="UP000683585"/>
    </source>
</evidence>
<dbReference type="AlphaFoldDB" id="A0A8E4F039"/>
<evidence type="ECO:0000256" key="1">
    <source>
        <dbReference type="ARBA" id="ARBA00018026"/>
    </source>
</evidence>
<organism evidence="5 6">
    <name type="scientific">Candidatus Profftia tarda</name>
    <dbReference type="NCBI Taxonomy" id="1177216"/>
    <lineage>
        <taxon>Bacteria</taxon>
        <taxon>Pseudomonadati</taxon>
        <taxon>Pseudomonadota</taxon>
        <taxon>Gammaproteobacteria</taxon>
        <taxon>Enterobacterales</taxon>
        <taxon>Enterobacteriaceae</taxon>
        <taxon>Candidatus Profftia</taxon>
    </lineage>
</organism>
<dbReference type="PANTHER" id="PTHR35089">
    <property type="entry name" value="CHAPERONE PROTEIN SKP"/>
    <property type="match status" value="1"/>
</dbReference>
<gene>
    <name evidence="5" type="primary">skp</name>
    <name evidence="5" type="ORF">PROFFT_A_03680</name>
</gene>
<proteinExistence type="inferred from homology"/>
<evidence type="ECO:0000313" key="5">
    <source>
        <dbReference type="EMBL" id="CAD6510368.1"/>
    </source>
</evidence>
<dbReference type="GO" id="GO:0005829">
    <property type="term" value="C:cytosol"/>
    <property type="evidence" value="ECO:0007669"/>
    <property type="project" value="TreeGrafter"/>
</dbReference>
<dbReference type="Pfam" id="PF03938">
    <property type="entry name" value="OmpH"/>
    <property type="match status" value="1"/>
</dbReference>
<sequence>MCRLYMSNFKELKLKRWLYATSLCMMLAASANAESAYKIATVKVSSIFQQLSQREMLSKQLEKEFNGRAIDLQKQETALQSKMQKLQHDSSIMQDNDRANMEKEIMAQRDAFLQKAQAFEEDNRRRQTEENNKLLIRIKDAVSIVAKNKGYDLVIDANAVAYSSALNDITAQVLKQVQ</sequence>
<keyword evidence="6" id="KW-1185">Reference proteome</keyword>
<dbReference type="EMBL" id="LR890047">
    <property type="protein sequence ID" value="CAD6510368.1"/>
    <property type="molecule type" value="Genomic_DNA"/>
</dbReference>
<dbReference type="GO" id="GO:0051082">
    <property type="term" value="F:unfolded protein binding"/>
    <property type="evidence" value="ECO:0007669"/>
    <property type="project" value="InterPro"/>
</dbReference>
<evidence type="ECO:0000256" key="2">
    <source>
        <dbReference type="ARBA" id="ARBA00022729"/>
    </source>
</evidence>
<evidence type="ECO:0000256" key="3">
    <source>
        <dbReference type="PIRNR" id="PIRNR002094"/>
    </source>
</evidence>
<reference evidence="5 6" key="1">
    <citation type="submission" date="2020-10" db="EMBL/GenBank/DDBJ databases">
        <authorList>
            <person name="Szabo G."/>
        </authorList>
    </citation>
    <scope>NUCLEOTIDE SEQUENCE [LARGE SCALE GENOMIC DNA]</scope>
    <source>
        <strain evidence="5">PROFFT</strain>
    </source>
</reference>
<keyword evidence="2 4" id="KW-0732">Signal</keyword>
<feature type="chain" id="PRO_5034332814" description="Chaperone protein Skp" evidence="4">
    <location>
        <begin position="34"/>
        <end position="178"/>
    </location>
</feature>
<dbReference type="InterPro" id="IPR005632">
    <property type="entry name" value="Chaperone_Skp"/>
</dbReference>
<dbReference type="Gene3D" id="3.30.910.20">
    <property type="entry name" value="Skp domain"/>
    <property type="match status" value="1"/>
</dbReference>
<comment type="similarity">
    <text evidence="3">Belongs to the skp family.</text>
</comment>
<feature type="signal peptide" evidence="4">
    <location>
        <begin position="1"/>
        <end position="33"/>
    </location>
</feature>
<name>A0A8E4F039_9ENTR</name>
<dbReference type="PANTHER" id="PTHR35089:SF1">
    <property type="entry name" value="CHAPERONE PROTEIN SKP"/>
    <property type="match status" value="1"/>
</dbReference>
<dbReference type="Proteomes" id="UP000683585">
    <property type="component" value="Chromosome"/>
</dbReference>
<dbReference type="KEGG" id="ptf:PROFFT_A_03680"/>
<accession>A0A8E4F039</accession>
<protein>
    <recommendedName>
        <fullName evidence="1">Chaperone protein Skp</fullName>
    </recommendedName>
</protein>